<protein>
    <submittedName>
        <fullName evidence="5">Putative plasmid mobilization protein</fullName>
    </submittedName>
</protein>
<dbReference type="InterPro" id="IPR005053">
    <property type="entry name" value="MobA_MobL"/>
</dbReference>
<feature type="compositionally biased region" description="Basic residues" evidence="3">
    <location>
        <begin position="338"/>
        <end position="350"/>
    </location>
</feature>
<evidence type="ECO:0000313" key="6">
    <source>
        <dbReference type="Proteomes" id="UP000220639"/>
    </source>
</evidence>
<feature type="compositionally biased region" description="Basic residues" evidence="3">
    <location>
        <begin position="464"/>
        <end position="477"/>
    </location>
</feature>
<feature type="compositionally biased region" description="Polar residues" evidence="3">
    <location>
        <begin position="447"/>
        <end position="461"/>
    </location>
</feature>
<dbReference type="NCBIfam" id="NF041496">
    <property type="entry name" value="MobQ"/>
    <property type="match status" value="1"/>
</dbReference>
<accession>A0A285AZA9</accession>
<sequence length="477" mass="54877">MVIFEVIYYMAIFHLEFKIVKRSDGMSSCRKAAYHARCRITDDRTGNTYDFSHRTDLFHHQILSPDSAPSYIIESSTTLWNEVERVERQKDGQTARYFDIAIPCELSNEDKIKLVAEYCQKNFVDKGMIADIAFHDLNGENPHAHVMLTLKPITADGFGKKERSWNDKKNVILWRESWSVIANRYLTDAGSNECIDHRSIDAQHSEALENAAITLDVEEKALWLAKATLTSRPPMQRVHRAKWNSKQVQEKRAAEQAVRDEMKQEAQATYNIFKDLDLQIVVDLRSFTISELSEPVEIVLPETSTQSSSSEDQQPVLVAPAPHARTKLKTPSSSTARAVKRAPLKSKRKQVKPRQSDVFTRFTLLVIAYIKEKFVWAKKKPVAPDVDHDKRIAENYVFDEVQGIYVPRAEHERRVKFNSDDYKPTKDEIRRFPSRLTKPELPDSTLDYISSHPTGLGQTAPTLRHPKLYAHQRTKKE</sequence>
<organism evidence="5 6">
    <name type="scientific">Klebsiella grimontii</name>
    <dbReference type="NCBI Taxonomy" id="2058152"/>
    <lineage>
        <taxon>Bacteria</taxon>
        <taxon>Pseudomonadati</taxon>
        <taxon>Pseudomonadota</taxon>
        <taxon>Gammaproteobacteria</taxon>
        <taxon>Enterobacterales</taxon>
        <taxon>Enterobacteriaceae</taxon>
        <taxon>Klebsiella/Raoultella group</taxon>
        <taxon>Klebsiella</taxon>
    </lineage>
</organism>
<gene>
    <name evidence="5" type="ORF">KOSB73_220087</name>
</gene>
<dbReference type="Pfam" id="PF03389">
    <property type="entry name" value="MobA_MobL"/>
    <property type="match status" value="1"/>
</dbReference>
<evidence type="ECO:0000259" key="4">
    <source>
        <dbReference type="Pfam" id="PF03389"/>
    </source>
</evidence>
<keyword evidence="2" id="KW-0184">Conjugation</keyword>
<reference evidence="6" key="1">
    <citation type="submission" date="2017-08" db="EMBL/GenBank/DDBJ databases">
        <authorList>
            <person name="Brisse S."/>
        </authorList>
    </citation>
    <scope>NUCLEOTIDE SEQUENCE [LARGE SCALE GENOMIC DNA]</scope>
    <source>
        <strain evidence="6">06D021</strain>
    </source>
</reference>
<feature type="region of interest" description="Disordered" evidence="3">
    <location>
        <begin position="428"/>
        <end position="477"/>
    </location>
</feature>
<proteinExistence type="inferred from homology"/>
<name>A0A285AZA9_9ENTR</name>
<dbReference type="Gene3D" id="3.30.930.30">
    <property type="match status" value="1"/>
</dbReference>
<dbReference type="AlphaFoldDB" id="A0A285AZA9"/>
<comment type="similarity">
    <text evidence="1">Belongs to the MobA/MobL family.</text>
</comment>
<evidence type="ECO:0000256" key="3">
    <source>
        <dbReference type="SAM" id="MobiDB-lite"/>
    </source>
</evidence>
<dbReference type="Proteomes" id="UP000220639">
    <property type="component" value="Unassembled WGS sequence"/>
</dbReference>
<feature type="region of interest" description="Disordered" evidence="3">
    <location>
        <begin position="324"/>
        <end position="350"/>
    </location>
</feature>
<dbReference type="EMBL" id="FZTC01000015">
    <property type="protein sequence ID" value="SNU33968.1"/>
    <property type="molecule type" value="Genomic_DNA"/>
</dbReference>
<evidence type="ECO:0000256" key="1">
    <source>
        <dbReference type="ARBA" id="ARBA00010873"/>
    </source>
</evidence>
<feature type="domain" description="MobA/MobL protein" evidence="4">
    <location>
        <begin position="27"/>
        <end position="207"/>
    </location>
</feature>
<feature type="compositionally biased region" description="Basic and acidic residues" evidence="3">
    <location>
        <begin position="428"/>
        <end position="441"/>
    </location>
</feature>
<evidence type="ECO:0000313" key="5">
    <source>
        <dbReference type="EMBL" id="SNU33968.1"/>
    </source>
</evidence>
<evidence type="ECO:0000256" key="2">
    <source>
        <dbReference type="ARBA" id="ARBA00022971"/>
    </source>
</evidence>